<evidence type="ECO:0000313" key="3">
    <source>
        <dbReference type="Proteomes" id="UP000193377"/>
    </source>
</evidence>
<dbReference type="Proteomes" id="UP000193377">
    <property type="component" value="Unassembled WGS sequence"/>
</dbReference>
<dbReference type="AlphaFoldDB" id="A0A1X2Z2M8"/>
<evidence type="ECO:0000256" key="1">
    <source>
        <dbReference type="SAM" id="Phobius"/>
    </source>
</evidence>
<feature type="transmembrane region" description="Helical" evidence="1">
    <location>
        <begin position="75"/>
        <end position="95"/>
    </location>
</feature>
<evidence type="ECO:0000313" key="2">
    <source>
        <dbReference type="EMBL" id="OSG88662.1"/>
    </source>
</evidence>
<accession>A0A1X2Z2M8</accession>
<dbReference type="RefSeq" id="WP_085393273.1">
    <property type="nucleotide sequence ID" value="NZ_LNKD01000001.1"/>
</dbReference>
<dbReference type="EMBL" id="LNKD01000001">
    <property type="protein sequence ID" value="OSG88662.1"/>
    <property type="molecule type" value="Genomic_DNA"/>
</dbReference>
<organism evidence="2 3">
    <name type="scientific">Bifidobacterium adolescentis</name>
    <dbReference type="NCBI Taxonomy" id="1680"/>
    <lineage>
        <taxon>Bacteria</taxon>
        <taxon>Bacillati</taxon>
        <taxon>Actinomycetota</taxon>
        <taxon>Actinomycetes</taxon>
        <taxon>Bifidobacteriales</taxon>
        <taxon>Bifidobacteriaceae</taxon>
        <taxon>Bifidobacterium</taxon>
    </lineage>
</organism>
<keyword evidence="1" id="KW-1133">Transmembrane helix</keyword>
<feature type="transmembrane region" description="Helical" evidence="1">
    <location>
        <begin position="50"/>
        <end position="69"/>
    </location>
</feature>
<reference evidence="2 3" key="1">
    <citation type="journal article" date="2016" name="Sci. Rep.">
        <title>Evaluation of genetic diversity among strains of the human gut commensal Bifidobacterium adolescentis.</title>
        <authorList>
            <person name="Duranti S."/>
            <person name="Milani C."/>
            <person name="Lugli G.A."/>
            <person name="Mancabelli L."/>
            <person name="Turroni F."/>
            <person name="Ferrario C."/>
            <person name="Mangifesta M."/>
            <person name="Viappiani A."/>
            <person name="Sanchez B."/>
            <person name="Margolles A."/>
            <person name="van Sinderen D."/>
            <person name="Ventura M."/>
        </authorList>
    </citation>
    <scope>NUCLEOTIDE SEQUENCE [LARGE SCALE GENOMIC DNA]</scope>
    <source>
        <strain evidence="2 3">487B</strain>
    </source>
</reference>
<proteinExistence type="predicted"/>
<sequence length="104" mass="11817">MSEQGVFDVLTALYVVAFFLFIVGTIVWTGNRRRARKHPGKGYAPRWIRLGTIVCSLLVALLEICLFIGKWGFLDGLSCVLWIVVSALWIAEYRLERSQERKAG</sequence>
<keyword evidence="1" id="KW-0472">Membrane</keyword>
<keyword evidence="1" id="KW-0812">Transmembrane</keyword>
<feature type="transmembrane region" description="Helical" evidence="1">
    <location>
        <begin position="12"/>
        <end position="29"/>
    </location>
</feature>
<name>A0A1X2Z2M8_BIFAD</name>
<gene>
    <name evidence="2" type="ORF">B0487_1581</name>
</gene>
<comment type="caution">
    <text evidence="2">The sequence shown here is derived from an EMBL/GenBank/DDBJ whole genome shotgun (WGS) entry which is preliminary data.</text>
</comment>
<protein>
    <submittedName>
        <fullName evidence="2">Uncharacterized protein</fullName>
    </submittedName>
</protein>